<sequence>MDKIKERMNNLIEKIKGLSKGKKIAFGILSVGSIAALIFLIIYLNTTNYAVLFKDMDPNDAQTVLAKLNEKKIQYKIENNTIKVPEDKVGELRMDIAPTLTNGAKGYEILEQGSQWGITDKERAMKYQIALQGELAKTIQTFPEVEKADVKLVMQEESNFFRESEPAQASVTLQFKTGKNISNDQIKAIVSLVTGSVRNLSRENVKVIGIINGTTKVLSEDLFKDEKADLGTATDKQREYEKNIEKEYKQKILALLSPKYGKGVQTTVDIEVDFDAVEKTSTLWDKNPVIRSEKTLKDTTANSSENPNRSPVDDNMSNTYTDENGNTVTTTHEESTKNYEVGKIEEKVVSAPGEIKRVSASIIVNDEKLNEEERSKIKNTVSAAIAYNQSRGDIISVEGMKFNNGLTDKAKADAEKTAEEEAQSKKMLMYKYIGAGAAALILLLIIFASLRKAKKNKEEETQQVDFLIDDNIEPKEPLKPINFEEENENTHIEKEIKKYASEKPDQVAEIIKAWMTDEEG</sequence>
<keyword evidence="14" id="KW-0966">Cell projection</keyword>
<evidence type="ECO:0000259" key="12">
    <source>
        <dbReference type="Pfam" id="PF01514"/>
    </source>
</evidence>
<dbReference type="Pfam" id="PF01514">
    <property type="entry name" value="YscJ_FliF"/>
    <property type="match status" value="1"/>
</dbReference>
<organism evidence="14 15">
    <name type="scientific">Clostridium ganghwense</name>
    <dbReference type="NCBI Taxonomy" id="312089"/>
    <lineage>
        <taxon>Bacteria</taxon>
        <taxon>Bacillati</taxon>
        <taxon>Bacillota</taxon>
        <taxon>Clostridia</taxon>
        <taxon>Eubacteriales</taxon>
        <taxon>Clostridiaceae</taxon>
        <taxon>Clostridium</taxon>
    </lineage>
</organism>
<evidence type="ECO:0000256" key="3">
    <source>
        <dbReference type="ARBA" id="ARBA00007971"/>
    </source>
</evidence>
<dbReference type="PIRSF" id="PIRSF004862">
    <property type="entry name" value="FliF"/>
    <property type="match status" value="1"/>
</dbReference>
<dbReference type="InterPro" id="IPR013556">
    <property type="entry name" value="Flag_M-ring_C"/>
</dbReference>
<dbReference type="Gene3D" id="3.30.300.30">
    <property type="match status" value="1"/>
</dbReference>
<evidence type="ECO:0000256" key="9">
    <source>
        <dbReference type="PIRNR" id="PIRNR004862"/>
    </source>
</evidence>
<evidence type="ECO:0000256" key="1">
    <source>
        <dbReference type="ARBA" id="ARBA00004117"/>
    </source>
</evidence>
<keyword evidence="14" id="KW-0282">Flagellum</keyword>
<keyword evidence="15" id="KW-1185">Reference proteome</keyword>
<feature type="compositionally biased region" description="Polar residues" evidence="10">
    <location>
        <begin position="298"/>
        <end position="330"/>
    </location>
</feature>
<comment type="function">
    <text evidence="9">The M ring may be actively involved in energy transduction.</text>
</comment>
<dbReference type="PRINTS" id="PR01009">
    <property type="entry name" value="FLGMRINGFLIF"/>
</dbReference>
<dbReference type="EMBL" id="JAPQES010000002">
    <property type="protein sequence ID" value="MCY6370392.1"/>
    <property type="molecule type" value="Genomic_DNA"/>
</dbReference>
<evidence type="ECO:0000256" key="7">
    <source>
        <dbReference type="ARBA" id="ARBA00023136"/>
    </source>
</evidence>
<keyword evidence="5 11" id="KW-0812">Transmembrane</keyword>
<protein>
    <recommendedName>
        <fullName evidence="9">Flagellar M-ring protein</fullName>
    </recommendedName>
</protein>
<evidence type="ECO:0000256" key="2">
    <source>
        <dbReference type="ARBA" id="ARBA00004651"/>
    </source>
</evidence>
<evidence type="ECO:0000313" key="15">
    <source>
        <dbReference type="Proteomes" id="UP001079657"/>
    </source>
</evidence>
<feature type="region of interest" description="Disordered" evidence="10">
    <location>
        <begin position="294"/>
        <end position="336"/>
    </location>
</feature>
<accession>A0ABT4CMY1</accession>
<feature type="domain" description="Flagellar M-ring N-terminal" evidence="12">
    <location>
        <begin position="45"/>
        <end position="208"/>
    </location>
</feature>
<evidence type="ECO:0000259" key="13">
    <source>
        <dbReference type="Pfam" id="PF08345"/>
    </source>
</evidence>
<evidence type="ECO:0000256" key="5">
    <source>
        <dbReference type="ARBA" id="ARBA00022692"/>
    </source>
</evidence>
<keyword evidence="6 11" id="KW-1133">Transmembrane helix</keyword>
<evidence type="ECO:0000256" key="6">
    <source>
        <dbReference type="ARBA" id="ARBA00022989"/>
    </source>
</evidence>
<keyword evidence="7 11" id="KW-0472">Membrane</keyword>
<dbReference type="RefSeq" id="WP_268049134.1">
    <property type="nucleotide sequence ID" value="NZ_JAPQES010000002.1"/>
</dbReference>
<proteinExistence type="inferred from homology"/>
<comment type="similarity">
    <text evidence="3 9">Belongs to the FliF family.</text>
</comment>
<dbReference type="PANTHER" id="PTHR30046:SF0">
    <property type="entry name" value="FLAGELLAR M-RING PROTEIN"/>
    <property type="match status" value="1"/>
</dbReference>
<gene>
    <name evidence="14" type="primary">fliF</name>
    <name evidence="14" type="ORF">OXH55_07065</name>
</gene>
<keyword evidence="4" id="KW-1003">Cell membrane</keyword>
<evidence type="ECO:0000256" key="8">
    <source>
        <dbReference type="ARBA" id="ARBA00023143"/>
    </source>
</evidence>
<dbReference type="NCBIfam" id="TIGR00206">
    <property type="entry name" value="fliF"/>
    <property type="match status" value="1"/>
</dbReference>
<dbReference type="InterPro" id="IPR006182">
    <property type="entry name" value="FliF_N_dom"/>
</dbReference>
<keyword evidence="14" id="KW-0969">Cilium</keyword>
<dbReference type="InterPro" id="IPR043427">
    <property type="entry name" value="YscJ/FliF"/>
</dbReference>
<keyword evidence="8 9" id="KW-0975">Bacterial flagellum</keyword>
<comment type="caution">
    <text evidence="14">The sequence shown here is derived from an EMBL/GenBank/DDBJ whole genome shotgun (WGS) entry which is preliminary data.</text>
</comment>
<dbReference type="Pfam" id="PF08345">
    <property type="entry name" value="YscJ_FliF_C"/>
    <property type="match status" value="1"/>
</dbReference>
<evidence type="ECO:0000256" key="10">
    <source>
        <dbReference type="SAM" id="MobiDB-lite"/>
    </source>
</evidence>
<reference evidence="14" key="1">
    <citation type="submission" date="2022-12" db="EMBL/GenBank/DDBJ databases">
        <authorList>
            <person name="Wang J."/>
        </authorList>
    </citation>
    <scope>NUCLEOTIDE SEQUENCE</scope>
    <source>
        <strain evidence="14">HY-42-06</strain>
    </source>
</reference>
<dbReference type="Proteomes" id="UP001079657">
    <property type="component" value="Unassembled WGS sequence"/>
</dbReference>
<dbReference type="PANTHER" id="PTHR30046">
    <property type="entry name" value="FLAGELLAR M-RING PROTEIN"/>
    <property type="match status" value="1"/>
</dbReference>
<evidence type="ECO:0000256" key="4">
    <source>
        <dbReference type="ARBA" id="ARBA00022475"/>
    </source>
</evidence>
<feature type="domain" description="Flagellar M-ring C-terminal" evidence="13">
    <location>
        <begin position="256"/>
        <end position="402"/>
    </location>
</feature>
<evidence type="ECO:0000313" key="14">
    <source>
        <dbReference type="EMBL" id="MCY6370392.1"/>
    </source>
</evidence>
<comment type="subcellular location">
    <subcellularLocation>
        <location evidence="1 9">Bacterial flagellum basal body</location>
    </subcellularLocation>
    <subcellularLocation>
        <location evidence="2">Cell membrane</location>
        <topology evidence="2">Multi-pass membrane protein</topology>
    </subcellularLocation>
</comment>
<dbReference type="InterPro" id="IPR000067">
    <property type="entry name" value="FlgMring_FliF"/>
</dbReference>
<feature type="transmembrane region" description="Helical" evidence="11">
    <location>
        <begin position="429"/>
        <end position="450"/>
    </location>
</feature>
<feature type="transmembrane region" description="Helical" evidence="11">
    <location>
        <begin position="24"/>
        <end position="44"/>
    </location>
</feature>
<evidence type="ECO:0000256" key="11">
    <source>
        <dbReference type="SAM" id="Phobius"/>
    </source>
</evidence>
<dbReference type="InterPro" id="IPR045851">
    <property type="entry name" value="AMP-bd_C_sf"/>
</dbReference>
<name>A0ABT4CMY1_9CLOT</name>